<evidence type="ECO:0000313" key="4">
    <source>
        <dbReference type="EMBL" id="KAK9795482.1"/>
    </source>
</evidence>
<proteinExistence type="predicted"/>
<accession>A0AAW1NUE6</accession>
<dbReference type="InterPro" id="IPR040564">
    <property type="entry name" value="CxC3-like"/>
</dbReference>
<evidence type="ECO:0000256" key="1">
    <source>
        <dbReference type="SAM" id="Coils"/>
    </source>
</evidence>
<gene>
    <name evidence="4" type="ORF">WJX73_003008</name>
</gene>
<feature type="region of interest" description="Disordered" evidence="2">
    <location>
        <begin position="48"/>
        <end position="118"/>
    </location>
</feature>
<evidence type="ECO:0000259" key="3">
    <source>
        <dbReference type="Pfam" id="PF18804"/>
    </source>
</evidence>
<protein>
    <recommendedName>
        <fullName evidence="3">CxC3 like cysteine cluster domain-containing protein</fullName>
    </recommendedName>
</protein>
<feature type="coiled-coil region" evidence="1">
    <location>
        <begin position="457"/>
        <end position="517"/>
    </location>
</feature>
<feature type="compositionally biased region" description="Basic residues" evidence="2">
    <location>
        <begin position="59"/>
        <end position="70"/>
    </location>
</feature>
<dbReference type="InterPro" id="IPR040521">
    <property type="entry name" value="KDZ"/>
</dbReference>
<comment type="caution">
    <text evidence="4">The sequence shown here is derived from an EMBL/GenBank/DDBJ whole genome shotgun (WGS) entry which is preliminary data.</text>
</comment>
<keyword evidence="1" id="KW-0175">Coiled coil</keyword>
<dbReference type="Pfam" id="PF18804">
    <property type="entry name" value="CxC3"/>
    <property type="match status" value="1"/>
</dbReference>
<feature type="coiled-coil region" evidence="1">
    <location>
        <begin position="656"/>
        <end position="683"/>
    </location>
</feature>
<dbReference type="Proteomes" id="UP001465755">
    <property type="component" value="Unassembled WGS sequence"/>
</dbReference>
<dbReference type="Pfam" id="PF18758">
    <property type="entry name" value="KDZ"/>
    <property type="match status" value="1"/>
</dbReference>
<keyword evidence="5" id="KW-1185">Reference proteome</keyword>
<evidence type="ECO:0000256" key="2">
    <source>
        <dbReference type="SAM" id="MobiDB-lite"/>
    </source>
</evidence>
<dbReference type="PANTHER" id="PTHR33104">
    <property type="entry name" value="SI:DKEY-29D5.2"/>
    <property type="match status" value="1"/>
</dbReference>
<feature type="compositionally biased region" description="Basic residues" evidence="2">
    <location>
        <begin position="95"/>
        <end position="104"/>
    </location>
</feature>
<dbReference type="AlphaFoldDB" id="A0AAW1NUE6"/>
<sequence>MPDYAADLDRLRQIAADAEQEDLEEQDLAEAALEYAAEYGVLRSRAEAAPFVAREAHSSRGRSRTRRRRDHPPAAESPSADPTTVAAEPSEQHQHAHFHVRHHPGSSGYWKPLPPQQNVTAEGNRIEAAKCINVFPVCCTSCQQTDNQWTLEGPAQLIILYHRGRHHFHLPQCRCLSCDNLQATATLDLQCCGLWPATPEAPKTFIDERSLLVWHILKHNMPQCSLQGYIAYMNVQTAAWGPSKGSEEHGRIVELARSGAPSEDNSALCGGLWTAARETGSRHEKMHITGRFFAVCKHGIPHRACNLIGTGEKFFYSHLMRTDYCYQQQPYAISHDVNCMYSTWEQRTNQAILGSSDPDVQGSAAFHRVQATAERAACVKQLLPDMHAKVHAWPCRTKFGPDFTPDIGIGSGEQCEQLFAELYRWAPSTKHMSAAGSTDALTGAAIHIGTRKRHDQAADLSRRYKQAERELHKVERTLDRDCADLLGQPASQCTERLAELEAALQRLGAEHSAASRVDATDIVKLVKCNQEVVDTERLYEAQFPGLGETIGRLKALRLIASDGDLNLSSMHAMAVQAHQQLQGARDRRDRLWTQILLHSQGSTGQQLEMEALLDMSIPQVVDVHIEDRHRRIEAAVAHRNNQRRLLLNEAVGAQEQQRYNKRLRKATAGIKELVNELDCLRAHGSAPATDPTDVERVLAAEFPWVATGVNDDGLLGLGVYEAMRLHAMASKVRRNKEELPLLRKEMGQYLRYVRAELQRIQAAIGQASGQLHQLDQAQGAARPRYRLLQATSRYQLYSEDVQTDDLYLRGQLALFHEAKEEFENLMAQGTSRFGRHGVNVAEFRSFLQQLGSEEAHDEQG</sequence>
<dbReference type="EMBL" id="JALJOQ010000129">
    <property type="protein sequence ID" value="KAK9795482.1"/>
    <property type="molecule type" value="Genomic_DNA"/>
</dbReference>
<dbReference type="PANTHER" id="PTHR33104:SF2">
    <property type="entry name" value="CXC3 LIKE CYSTEINE CLUSTER DOMAIN-CONTAINING PROTEIN"/>
    <property type="match status" value="1"/>
</dbReference>
<organism evidence="4 5">
    <name type="scientific">Symbiochloris irregularis</name>
    <dbReference type="NCBI Taxonomy" id="706552"/>
    <lineage>
        <taxon>Eukaryota</taxon>
        <taxon>Viridiplantae</taxon>
        <taxon>Chlorophyta</taxon>
        <taxon>core chlorophytes</taxon>
        <taxon>Trebouxiophyceae</taxon>
        <taxon>Trebouxiales</taxon>
        <taxon>Trebouxiaceae</taxon>
        <taxon>Symbiochloris</taxon>
    </lineage>
</organism>
<evidence type="ECO:0000313" key="5">
    <source>
        <dbReference type="Proteomes" id="UP001465755"/>
    </source>
</evidence>
<name>A0AAW1NUE6_9CHLO</name>
<feature type="domain" description="CxC3 like cysteine cluster" evidence="3">
    <location>
        <begin position="134"/>
        <end position="232"/>
    </location>
</feature>
<reference evidence="4 5" key="1">
    <citation type="journal article" date="2024" name="Nat. Commun.">
        <title>Phylogenomics reveals the evolutionary origins of lichenization in chlorophyte algae.</title>
        <authorList>
            <person name="Puginier C."/>
            <person name="Libourel C."/>
            <person name="Otte J."/>
            <person name="Skaloud P."/>
            <person name="Haon M."/>
            <person name="Grisel S."/>
            <person name="Petersen M."/>
            <person name="Berrin J.G."/>
            <person name="Delaux P.M."/>
            <person name="Dal Grande F."/>
            <person name="Keller J."/>
        </authorList>
    </citation>
    <scope>NUCLEOTIDE SEQUENCE [LARGE SCALE GENOMIC DNA]</scope>
    <source>
        <strain evidence="4 5">SAG 2036</strain>
    </source>
</reference>